<sequence>MAPKSTWAQHAVEAFVQRSRARSPSPSGTPASNGGGNLFELVRSPTSKVNRPTRPPSRITGGTNPPPPSTHGRDEDLVVLDASFNPPTVAHTRLLQRALERRPTVTLREWMAGAAAFGVSATASSPNGPGTFSEADHLKSEASILPPSDLPSFTTGVLLLATANADKKLSGASLAQRLAMVDLTSSVITEQLRRNGPSESQQASSDKADASGGPRVDLGLTNGARFIDKLRALRGHYFPSTAGDQSVTSQRTTTAQADRDDSERGSHQPHIYFVMGMDTLIRFFDPKYYPDAANADHEAGAMVKVAANIENTAPPPATLPLGLRRTMDEFFGPLGGRLVVVLREGAAERQLVGYLLPSARSPTLPASATGTAEGHEAVAIALRHYAPNVYLMDCAESPEEADKLMSMSSTKVRQAVARCHSTGRSLDTDTDLKSMLTEPVRRYIEVEGLYRD</sequence>
<comment type="caution">
    <text evidence="2">The sequence shown here is derived from an EMBL/GenBank/DDBJ whole genome shotgun (WGS) entry which is preliminary data.</text>
</comment>
<organism evidence="2 3">
    <name type="scientific">Tieghemiomyces parasiticus</name>
    <dbReference type="NCBI Taxonomy" id="78921"/>
    <lineage>
        <taxon>Eukaryota</taxon>
        <taxon>Fungi</taxon>
        <taxon>Fungi incertae sedis</taxon>
        <taxon>Zoopagomycota</taxon>
        <taxon>Kickxellomycotina</taxon>
        <taxon>Dimargaritomycetes</taxon>
        <taxon>Dimargaritales</taxon>
        <taxon>Dimargaritaceae</taxon>
        <taxon>Tieghemiomyces</taxon>
    </lineage>
</organism>
<gene>
    <name evidence="2" type="ORF">IWQ60_003666</name>
</gene>
<feature type="region of interest" description="Disordered" evidence="1">
    <location>
        <begin position="191"/>
        <end position="216"/>
    </location>
</feature>
<evidence type="ECO:0008006" key="4">
    <source>
        <dbReference type="Google" id="ProtNLM"/>
    </source>
</evidence>
<dbReference type="PANTHER" id="PTHR31285:SF0">
    <property type="entry name" value="NICOTINAMIDE MONONUCLEOTIDE ADENYLYLTRANSFERASE"/>
    <property type="match status" value="1"/>
</dbReference>
<dbReference type="InterPro" id="IPR014729">
    <property type="entry name" value="Rossmann-like_a/b/a_fold"/>
</dbReference>
<keyword evidence="3" id="KW-1185">Reference proteome</keyword>
<accession>A0A9W8A9S8</accession>
<reference evidence="2" key="1">
    <citation type="submission" date="2022-07" db="EMBL/GenBank/DDBJ databases">
        <title>Phylogenomic reconstructions and comparative analyses of Kickxellomycotina fungi.</title>
        <authorList>
            <person name="Reynolds N.K."/>
            <person name="Stajich J.E."/>
            <person name="Barry K."/>
            <person name="Grigoriev I.V."/>
            <person name="Crous P."/>
            <person name="Smith M.E."/>
        </authorList>
    </citation>
    <scope>NUCLEOTIDE SEQUENCE</scope>
    <source>
        <strain evidence="2">RSA 861</strain>
    </source>
</reference>
<feature type="compositionally biased region" description="Basic and acidic residues" evidence="1">
    <location>
        <begin position="257"/>
        <end position="266"/>
    </location>
</feature>
<proteinExistence type="predicted"/>
<dbReference type="PANTHER" id="PTHR31285">
    <property type="entry name" value="NICOTINAMIDE MONONUCLEOTIDE ADENYLYLTRANSFERASE"/>
    <property type="match status" value="1"/>
</dbReference>
<dbReference type="AlphaFoldDB" id="A0A9W8A9S8"/>
<dbReference type="SUPFAM" id="SSF52374">
    <property type="entry name" value="Nucleotidylyl transferase"/>
    <property type="match status" value="1"/>
</dbReference>
<evidence type="ECO:0000313" key="3">
    <source>
        <dbReference type="Proteomes" id="UP001150569"/>
    </source>
</evidence>
<name>A0A9W8A9S8_9FUNG</name>
<dbReference type="EMBL" id="JANBPT010000161">
    <property type="protein sequence ID" value="KAJ1926586.1"/>
    <property type="molecule type" value="Genomic_DNA"/>
</dbReference>
<feature type="compositionally biased region" description="Polar residues" evidence="1">
    <location>
        <begin position="242"/>
        <end position="256"/>
    </location>
</feature>
<feature type="compositionally biased region" description="Polar residues" evidence="1">
    <location>
        <begin position="22"/>
        <end position="32"/>
    </location>
</feature>
<evidence type="ECO:0000313" key="2">
    <source>
        <dbReference type="EMBL" id="KAJ1926586.1"/>
    </source>
</evidence>
<dbReference type="GO" id="GO:0005737">
    <property type="term" value="C:cytoplasm"/>
    <property type="evidence" value="ECO:0007669"/>
    <property type="project" value="TreeGrafter"/>
</dbReference>
<dbReference type="GO" id="GO:0005634">
    <property type="term" value="C:nucleus"/>
    <property type="evidence" value="ECO:0007669"/>
    <property type="project" value="TreeGrafter"/>
</dbReference>
<dbReference type="GO" id="GO:0016887">
    <property type="term" value="F:ATP hydrolysis activity"/>
    <property type="evidence" value="ECO:0007669"/>
    <property type="project" value="TreeGrafter"/>
</dbReference>
<dbReference type="OrthoDB" id="5591297at2759"/>
<evidence type="ECO:0000256" key="1">
    <source>
        <dbReference type="SAM" id="MobiDB-lite"/>
    </source>
</evidence>
<dbReference type="Proteomes" id="UP001150569">
    <property type="component" value="Unassembled WGS sequence"/>
</dbReference>
<dbReference type="Gene3D" id="3.40.50.620">
    <property type="entry name" value="HUPs"/>
    <property type="match status" value="1"/>
</dbReference>
<protein>
    <recommendedName>
        <fullName evidence="4">Nicotinamide-nucleotide adenylyltransferase</fullName>
    </recommendedName>
</protein>
<dbReference type="GO" id="GO:0000309">
    <property type="term" value="F:nicotinamide-nucleotide adenylyltransferase activity"/>
    <property type="evidence" value="ECO:0007669"/>
    <property type="project" value="TreeGrafter"/>
</dbReference>
<feature type="region of interest" description="Disordered" evidence="1">
    <location>
        <begin position="241"/>
        <end position="267"/>
    </location>
</feature>
<feature type="region of interest" description="Disordered" evidence="1">
    <location>
        <begin position="16"/>
        <end position="74"/>
    </location>
</feature>